<reference evidence="2" key="1">
    <citation type="submission" date="2023-11" db="EMBL/GenBank/DDBJ databases">
        <authorList>
            <person name="De Vega J J."/>
            <person name="De Vega J J."/>
        </authorList>
    </citation>
    <scope>NUCLEOTIDE SEQUENCE</scope>
</reference>
<dbReference type="Proteomes" id="UP001295794">
    <property type="component" value="Unassembled WGS sequence"/>
</dbReference>
<feature type="region of interest" description="Disordered" evidence="1">
    <location>
        <begin position="13"/>
        <end position="52"/>
    </location>
</feature>
<dbReference type="EMBL" id="CAVNYO010000138">
    <property type="protein sequence ID" value="CAK5268867.1"/>
    <property type="molecule type" value="Genomic_DNA"/>
</dbReference>
<comment type="caution">
    <text evidence="2">The sequence shown here is derived from an EMBL/GenBank/DDBJ whole genome shotgun (WGS) entry which is preliminary data.</text>
</comment>
<feature type="compositionally biased region" description="Polar residues" evidence="1">
    <location>
        <begin position="13"/>
        <end position="24"/>
    </location>
</feature>
<organism evidence="2 3">
    <name type="scientific">Mycena citricolor</name>
    <dbReference type="NCBI Taxonomy" id="2018698"/>
    <lineage>
        <taxon>Eukaryota</taxon>
        <taxon>Fungi</taxon>
        <taxon>Dikarya</taxon>
        <taxon>Basidiomycota</taxon>
        <taxon>Agaricomycotina</taxon>
        <taxon>Agaricomycetes</taxon>
        <taxon>Agaricomycetidae</taxon>
        <taxon>Agaricales</taxon>
        <taxon>Marasmiineae</taxon>
        <taxon>Mycenaceae</taxon>
        <taxon>Mycena</taxon>
    </lineage>
</organism>
<sequence>MIDWSSDLTASRQVRTLAESSTARTPEIRSPGKARARMGGRTPLPRPSSSVINDPPPFVEDAGHGTVLFGHDVNLLPWTVVATCWWCYALEKKPLGRPRSTETHARSRTIVRKLWRRCKNFSFALPCAPTVCLGLLRLCFDVRLRSGVNGFRNHPIAAHQPIAAPRTRPRRVRSIITSRTNPIEMCLGLQLPFVGDLSIRIGRKA</sequence>
<name>A0AAD2H4I7_9AGAR</name>
<gene>
    <name evidence="2" type="ORF">MYCIT1_LOCUS12170</name>
</gene>
<keyword evidence="3" id="KW-1185">Reference proteome</keyword>
<accession>A0AAD2H4I7</accession>
<evidence type="ECO:0000313" key="2">
    <source>
        <dbReference type="EMBL" id="CAK5268867.1"/>
    </source>
</evidence>
<dbReference type="AlphaFoldDB" id="A0AAD2H4I7"/>
<protein>
    <submittedName>
        <fullName evidence="2">Uncharacterized protein</fullName>
    </submittedName>
</protein>
<proteinExistence type="predicted"/>
<evidence type="ECO:0000313" key="3">
    <source>
        <dbReference type="Proteomes" id="UP001295794"/>
    </source>
</evidence>
<evidence type="ECO:0000256" key="1">
    <source>
        <dbReference type="SAM" id="MobiDB-lite"/>
    </source>
</evidence>